<evidence type="ECO:0000313" key="4">
    <source>
        <dbReference type="Proteomes" id="UP001157974"/>
    </source>
</evidence>
<evidence type="ECO:0000256" key="1">
    <source>
        <dbReference type="SAM" id="MobiDB-lite"/>
    </source>
</evidence>
<reference evidence="3 4" key="1">
    <citation type="journal article" date="2023" name="Nat. Commun.">
        <title>Origin of minicircular mitochondrial genomes in red algae.</title>
        <authorList>
            <person name="Lee Y."/>
            <person name="Cho C.H."/>
            <person name="Lee Y.M."/>
            <person name="Park S.I."/>
            <person name="Yang J.H."/>
            <person name="West J.A."/>
            <person name="Bhattacharya D."/>
            <person name="Yoon H.S."/>
        </authorList>
    </citation>
    <scope>NUCLEOTIDE SEQUENCE [LARGE SCALE GENOMIC DNA]</scope>
    <source>
        <strain evidence="3 4">CCMP1338</strain>
        <tissue evidence="3">Whole cell</tissue>
    </source>
</reference>
<feature type="compositionally biased region" description="Basic and acidic residues" evidence="1">
    <location>
        <begin position="9"/>
        <end position="48"/>
    </location>
</feature>
<accession>A0AAV8UNI1</accession>
<evidence type="ECO:0000313" key="3">
    <source>
        <dbReference type="EMBL" id="KAJ8902216.1"/>
    </source>
</evidence>
<feature type="domain" description="BZIP" evidence="2">
    <location>
        <begin position="16"/>
        <end position="68"/>
    </location>
</feature>
<dbReference type="InterPro" id="IPR004827">
    <property type="entry name" value="bZIP"/>
</dbReference>
<feature type="region of interest" description="Disordered" evidence="1">
    <location>
        <begin position="1"/>
        <end position="48"/>
    </location>
</feature>
<dbReference type="EMBL" id="JAMWBK010000009">
    <property type="protein sequence ID" value="KAJ8902216.1"/>
    <property type="molecule type" value="Genomic_DNA"/>
</dbReference>
<dbReference type="Gene3D" id="1.20.5.170">
    <property type="match status" value="1"/>
</dbReference>
<protein>
    <recommendedName>
        <fullName evidence="2">BZIP domain-containing protein</fullName>
    </recommendedName>
</protein>
<gene>
    <name evidence="3" type="ORF">NDN08_006624</name>
</gene>
<dbReference type="CDD" id="cd14686">
    <property type="entry name" value="bZIP"/>
    <property type="match status" value="1"/>
</dbReference>
<sequence length="79" mass="9262">MGGEIATEDPTRSNAEDIKSARAKRNRDAATRSRQQTKEKKKRLEGENKVLSDRITELEKEHEELQRQYIAKYGQRKNF</sequence>
<keyword evidence="4" id="KW-1185">Reference proteome</keyword>
<proteinExistence type="predicted"/>
<dbReference type="InterPro" id="IPR046347">
    <property type="entry name" value="bZIP_sf"/>
</dbReference>
<dbReference type="SUPFAM" id="SSF57959">
    <property type="entry name" value="Leucine zipper domain"/>
    <property type="match status" value="1"/>
</dbReference>
<evidence type="ECO:0000259" key="2">
    <source>
        <dbReference type="PROSITE" id="PS50217"/>
    </source>
</evidence>
<comment type="caution">
    <text evidence="3">The sequence shown here is derived from an EMBL/GenBank/DDBJ whole genome shotgun (WGS) entry which is preliminary data.</text>
</comment>
<name>A0AAV8UNI1_9RHOD</name>
<dbReference type="Pfam" id="PF00170">
    <property type="entry name" value="bZIP_1"/>
    <property type="match status" value="1"/>
</dbReference>
<dbReference type="AlphaFoldDB" id="A0AAV8UNI1"/>
<dbReference type="Proteomes" id="UP001157974">
    <property type="component" value="Unassembled WGS sequence"/>
</dbReference>
<dbReference type="GO" id="GO:0003700">
    <property type="term" value="F:DNA-binding transcription factor activity"/>
    <property type="evidence" value="ECO:0007669"/>
    <property type="project" value="InterPro"/>
</dbReference>
<organism evidence="3 4">
    <name type="scientific">Rhodosorus marinus</name>
    <dbReference type="NCBI Taxonomy" id="101924"/>
    <lineage>
        <taxon>Eukaryota</taxon>
        <taxon>Rhodophyta</taxon>
        <taxon>Stylonematophyceae</taxon>
        <taxon>Stylonematales</taxon>
        <taxon>Stylonemataceae</taxon>
        <taxon>Rhodosorus</taxon>
    </lineage>
</organism>
<dbReference type="PROSITE" id="PS50217">
    <property type="entry name" value="BZIP"/>
    <property type="match status" value="1"/>
</dbReference>